<accession>A0A6P4ANL6</accession>
<dbReference type="PANTHER" id="PTHR48045">
    <property type="entry name" value="UDP-GLYCOSYLTRANSFERASE 72B1"/>
    <property type="match status" value="1"/>
</dbReference>
<name>A0A6P4ANL6_ZIZJJ</name>
<organism evidence="2 3">
    <name type="scientific">Ziziphus jujuba</name>
    <name type="common">Chinese jujube</name>
    <name type="synonym">Ziziphus sativa</name>
    <dbReference type="NCBI Taxonomy" id="326968"/>
    <lineage>
        <taxon>Eukaryota</taxon>
        <taxon>Viridiplantae</taxon>
        <taxon>Streptophyta</taxon>
        <taxon>Embryophyta</taxon>
        <taxon>Tracheophyta</taxon>
        <taxon>Spermatophyta</taxon>
        <taxon>Magnoliopsida</taxon>
        <taxon>eudicotyledons</taxon>
        <taxon>Gunneridae</taxon>
        <taxon>Pentapetalae</taxon>
        <taxon>rosids</taxon>
        <taxon>fabids</taxon>
        <taxon>Rosales</taxon>
        <taxon>Rhamnaceae</taxon>
        <taxon>Paliureae</taxon>
        <taxon>Ziziphus</taxon>
    </lineage>
</organism>
<dbReference type="SUPFAM" id="SSF53756">
    <property type="entry name" value="UDP-Glycosyltransferase/glycogen phosphorylase"/>
    <property type="match status" value="1"/>
</dbReference>
<dbReference type="InterPro" id="IPR002213">
    <property type="entry name" value="UDP_glucos_trans"/>
</dbReference>
<reference evidence="3" key="1">
    <citation type="submission" date="2025-08" db="UniProtKB">
        <authorList>
            <consortium name="RefSeq"/>
        </authorList>
    </citation>
    <scope>IDENTIFICATION</scope>
    <source>
        <tissue evidence="3">Seedling</tissue>
    </source>
</reference>
<dbReference type="FunCoup" id="A0A6P4ANL6">
    <property type="interactions" value="10"/>
</dbReference>
<dbReference type="PANTHER" id="PTHR48045:SF20">
    <property type="entry name" value="UDP-RHAMNOSE:RHAMNOSYLTRANSFERASE 1"/>
    <property type="match status" value="1"/>
</dbReference>
<evidence type="ECO:0000313" key="2">
    <source>
        <dbReference type="Proteomes" id="UP001652623"/>
    </source>
</evidence>
<dbReference type="Pfam" id="PF00201">
    <property type="entry name" value="UDPGT"/>
    <property type="match status" value="1"/>
</dbReference>
<dbReference type="AlphaFoldDB" id="A0A6P4ANL6"/>
<protein>
    <submittedName>
        <fullName evidence="3">UDP-glycosyltransferase 91A1-like</fullName>
    </submittedName>
</protein>
<keyword evidence="2" id="KW-1185">Reference proteome</keyword>
<dbReference type="Gene3D" id="3.40.50.2000">
    <property type="entry name" value="Glycogen Phosphorylase B"/>
    <property type="match status" value="2"/>
</dbReference>
<evidence type="ECO:0000256" key="1">
    <source>
        <dbReference type="ARBA" id="ARBA00022679"/>
    </source>
</evidence>
<dbReference type="InParanoid" id="A0A6P4ANL6"/>
<dbReference type="Proteomes" id="UP001652623">
    <property type="component" value="Chromosome 7"/>
</dbReference>
<gene>
    <name evidence="3" type="primary">LOC107425044</name>
</gene>
<evidence type="ECO:0000313" key="3">
    <source>
        <dbReference type="RefSeq" id="XP_015890464.2"/>
    </source>
</evidence>
<dbReference type="RefSeq" id="XP_015890464.2">
    <property type="nucleotide sequence ID" value="XM_016034978.4"/>
</dbReference>
<dbReference type="CDD" id="cd03784">
    <property type="entry name" value="GT1_Gtf-like"/>
    <property type="match status" value="1"/>
</dbReference>
<dbReference type="GeneID" id="107425044"/>
<proteinExistence type="predicted"/>
<sequence>MADKDDKLHIAMFPWVAFGHMIPFLELAKLFAHKGHRISFISTPRNIDRLPKLPPNLISTIDFIKLPLTLLEDIPENAEATIDIPESKVPFLKKAYDSLQHPVTQFLQVSKPDWVFYDFAPYWVGPIATELGIKAAFFSIMTAALLAFLGPSSVLMNDGDEPRKLEDLLVPPKWVPFPTTVSFKYHEVMKMVANLQGDDSGVSDLYRFGAGLRNSDIVTMRSCLEFEPEWLRVLENIHNKPVFPVGQLPPLPSDANSEEEDNSWRSIKEWLEKQGKGSVIYVAFGSEAKPSQDELTEIALGLERSELPFFWVLRTRRGSADTEEVELPQGFEKRTRGRGVVYTSWAPQMKILSHDSVGGVLSHSGWSTVVEALMFGRPLVLLTFFADQGINARVLEEKKIGYSITRDENDGSFSGGCVAESLKMVLVKQEGKIYRDKAVEMKGLFGDRDRQSRYVDNLLDYLKANGPAMRAKH</sequence>
<dbReference type="KEGG" id="zju:107425044"/>
<keyword evidence="1" id="KW-0808">Transferase</keyword>
<dbReference type="GO" id="GO:0008194">
    <property type="term" value="F:UDP-glycosyltransferase activity"/>
    <property type="evidence" value="ECO:0007669"/>
    <property type="project" value="InterPro"/>
</dbReference>